<dbReference type="Gene3D" id="3.30.530.20">
    <property type="match status" value="1"/>
</dbReference>
<reference evidence="2 3" key="1">
    <citation type="journal article" date="2010" name="Genome Biol. Evol.">
        <title>The sequence of a 1.8-mb bacterial linear plasmid reveals a rich evolutionary reservoir of secondary metabolic pathways.</title>
        <authorList>
            <person name="Medema M.H."/>
            <person name="Trefzer A."/>
            <person name="Kovalchuk A."/>
            <person name="van den Berg M."/>
            <person name="Mueller U."/>
            <person name="Heijne W."/>
            <person name="Wu L."/>
            <person name="Alam M.T."/>
            <person name="Ronning C.M."/>
            <person name="Nierman W.C."/>
            <person name="Bovenberg R.A.L."/>
            <person name="Breitling R."/>
            <person name="Takano E."/>
        </authorList>
    </citation>
    <scope>NUCLEOTIDE SEQUENCE [LARGE SCALE GENOMIC DNA]</scope>
    <source>
        <strain evidence="3">ATCC 27064 / DSM 738 / JCM 4710 / NBRC 13307 / NCIMB 12785 / NRRL 3585 / VKM Ac-602</strain>
    </source>
</reference>
<feature type="domain" description="Coenzyme Q-binding protein COQ10 START" evidence="1">
    <location>
        <begin position="18"/>
        <end position="144"/>
    </location>
</feature>
<dbReference type="InterPro" id="IPR023393">
    <property type="entry name" value="START-like_dom_sf"/>
</dbReference>
<gene>
    <name evidence="2" type="ORF">SCLAV_0229</name>
</gene>
<proteinExistence type="predicted"/>
<accession>E2Q758</accession>
<dbReference type="Pfam" id="PF03364">
    <property type="entry name" value="Polyketide_cyc"/>
    <property type="match status" value="1"/>
</dbReference>
<dbReference type="AlphaFoldDB" id="E2Q758"/>
<keyword evidence="3" id="KW-1185">Reference proteome</keyword>
<dbReference type="Proteomes" id="UP000002357">
    <property type="component" value="Chromosome"/>
</dbReference>
<evidence type="ECO:0000313" key="2">
    <source>
        <dbReference type="EMBL" id="EFG05305.1"/>
    </source>
</evidence>
<sequence length="156" mass="17392">MPSEERTAMPHVEVHLPISAPAAVAWEAVSRLEDYATYMRNVESVAVLGETEDGTRTSAWSVLLKGSVLEWVEEDELDHERRVMTFTQVSGDLDEFTGYWRVDAEGDRASVVVMSVDFEIGIPLLADMLNPVAARALQENCEHMLRAIEQRVTVGS</sequence>
<organism evidence="2 3">
    <name type="scientific">Streptomyces clavuligerus</name>
    <dbReference type="NCBI Taxonomy" id="1901"/>
    <lineage>
        <taxon>Bacteria</taxon>
        <taxon>Bacillati</taxon>
        <taxon>Actinomycetota</taxon>
        <taxon>Actinomycetes</taxon>
        <taxon>Kitasatosporales</taxon>
        <taxon>Streptomycetaceae</taxon>
        <taxon>Streptomyces</taxon>
    </lineage>
</organism>
<protein>
    <submittedName>
        <fullName evidence="2">Cyclase/dehydrase, putative</fullName>
    </submittedName>
</protein>
<evidence type="ECO:0000259" key="1">
    <source>
        <dbReference type="Pfam" id="PF03364"/>
    </source>
</evidence>
<dbReference type="EMBL" id="CM000913">
    <property type="protein sequence ID" value="EFG05305.1"/>
    <property type="molecule type" value="Genomic_DNA"/>
</dbReference>
<dbReference type="eggNOG" id="COG2867">
    <property type="taxonomic scope" value="Bacteria"/>
</dbReference>
<name>E2Q758_STRCL</name>
<dbReference type="SUPFAM" id="SSF55961">
    <property type="entry name" value="Bet v1-like"/>
    <property type="match status" value="1"/>
</dbReference>
<dbReference type="STRING" id="1901.BB341_26615"/>
<dbReference type="InterPro" id="IPR005031">
    <property type="entry name" value="COQ10_START"/>
</dbReference>
<evidence type="ECO:0000313" key="3">
    <source>
        <dbReference type="Proteomes" id="UP000002357"/>
    </source>
</evidence>